<dbReference type="PANTHER" id="PTHR37311:SF1">
    <property type="entry name" value="2-PHOSPHOSULFOLACTATE PHOSPHATASE-RELATED"/>
    <property type="match status" value="1"/>
</dbReference>
<accession>A0A2H0BX74</accession>
<dbReference type="GO" id="GO:0000287">
    <property type="term" value="F:magnesium ion binding"/>
    <property type="evidence" value="ECO:0007669"/>
    <property type="project" value="InterPro"/>
</dbReference>
<dbReference type="GO" id="GO:0050532">
    <property type="term" value="F:2-phosphosulfolactate phosphatase activity"/>
    <property type="evidence" value="ECO:0007669"/>
    <property type="project" value="UniProtKB-EC"/>
</dbReference>
<dbReference type="AlphaFoldDB" id="A0A2H0BX74"/>
<dbReference type="InterPro" id="IPR036702">
    <property type="entry name" value="ComB-like_sf"/>
</dbReference>
<dbReference type="SUPFAM" id="SSF142823">
    <property type="entry name" value="ComB-like"/>
    <property type="match status" value="1"/>
</dbReference>
<dbReference type="InterPro" id="IPR005238">
    <property type="entry name" value="ComB-like"/>
</dbReference>
<dbReference type="EC" id="3.1.3.71" evidence="3"/>
<evidence type="ECO:0000256" key="6">
    <source>
        <dbReference type="ARBA" id="ARBA00022842"/>
    </source>
</evidence>
<dbReference type="Proteomes" id="UP000231246">
    <property type="component" value="Unassembled WGS sequence"/>
</dbReference>
<organism evidence="8 9">
    <name type="scientific">Candidatus Roizmanbacteria bacterium CG22_combo_CG10-13_8_21_14_all_38_20</name>
    <dbReference type="NCBI Taxonomy" id="1974862"/>
    <lineage>
        <taxon>Bacteria</taxon>
        <taxon>Candidatus Roizmaniibacteriota</taxon>
    </lineage>
</organism>
<dbReference type="Gene3D" id="3.90.1560.10">
    <property type="entry name" value="ComB-like"/>
    <property type="match status" value="1"/>
</dbReference>
<evidence type="ECO:0000256" key="1">
    <source>
        <dbReference type="ARBA" id="ARBA00001946"/>
    </source>
</evidence>
<gene>
    <name evidence="8" type="ORF">COW99_03575</name>
</gene>
<reference evidence="8 9" key="1">
    <citation type="submission" date="2017-09" db="EMBL/GenBank/DDBJ databases">
        <title>Depth-based differentiation of microbial function through sediment-hosted aquifers and enrichment of novel symbionts in the deep terrestrial subsurface.</title>
        <authorList>
            <person name="Probst A.J."/>
            <person name="Ladd B."/>
            <person name="Jarett J.K."/>
            <person name="Geller-Mcgrath D.E."/>
            <person name="Sieber C.M."/>
            <person name="Emerson J.B."/>
            <person name="Anantharaman K."/>
            <person name="Thomas B.C."/>
            <person name="Malmstrom R."/>
            <person name="Stieglmeier M."/>
            <person name="Klingl A."/>
            <person name="Woyke T."/>
            <person name="Ryan C.M."/>
            <person name="Banfield J.F."/>
        </authorList>
    </citation>
    <scope>NUCLEOTIDE SEQUENCE [LARGE SCALE GENOMIC DNA]</scope>
    <source>
        <strain evidence="8">CG22_combo_CG10-13_8_21_14_all_38_20</strain>
    </source>
</reference>
<proteinExistence type="inferred from homology"/>
<dbReference type="Pfam" id="PF04029">
    <property type="entry name" value="2-ph_phosp"/>
    <property type="match status" value="1"/>
</dbReference>
<evidence type="ECO:0000256" key="5">
    <source>
        <dbReference type="ARBA" id="ARBA00022801"/>
    </source>
</evidence>
<evidence type="ECO:0000313" key="8">
    <source>
        <dbReference type="EMBL" id="PIP61578.1"/>
    </source>
</evidence>
<dbReference type="GO" id="GO:0050545">
    <property type="term" value="F:sulfopyruvate decarboxylase activity"/>
    <property type="evidence" value="ECO:0007669"/>
    <property type="project" value="TreeGrafter"/>
</dbReference>
<sequence>MNFKLVNSYENAGEAEGLVVVIDVLRAFTTSCFIINNNARQLIAVDDSETALKLKKKYPEYILIGERKGIKPEGFDHGNSPHEIKDIDFTGKTVVLTTTTGTKGVNRSVNADEVITGSFVNAKAISSYILKTKPRTVSFVCTDDSYFDNEDFLCASYIKSLIEKKSLNFTEIKSYIQKHPCSYGYITKPLTKYARQDFAFSLTVDTFDFILMAKNPKSENIILEKVSIN</sequence>
<evidence type="ECO:0000256" key="3">
    <source>
        <dbReference type="ARBA" id="ARBA00012953"/>
    </source>
</evidence>
<dbReference type="PANTHER" id="PTHR37311">
    <property type="entry name" value="2-PHOSPHOSULFOLACTATE PHOSPHATASE-RELATED"/>
    <property type="match status" value="1"/>
</dbReference>
<dbReference type="EMBL" id="PCTA01000023">
    <property type="protein sequence ID" value="PIP61578.1"/>
    <property type="molecule type" value="Genomic_DNA"/>
</dbReference>
<name>A0A2H0BX74_9BACT</name>
<comment type="cofactor">
    <cofactor evidence="1">
        <name>Mg(2+)</name>
        <dbReference type="ChEBI" id="CHEBI:18420"/>
    </cofactor>
</comment>
<evidence type="ECO:0000256" key="7">
    <source>
        <dbReference type="ARBA" id="ARBA00033711"/>
    </source>
</evidence>
<keyword evidence="5" id="KW-0378">Hydrolase</keyword>
<comment type="caution">
    <text evidence="8">The sequence shown here is derived from an EMBL/GenBank/DDBJ whole genome shotgun (WGS) entry which is preliminary data.</text>
</comment>
<evidence type="ECO:0000256" key="2">
    <source>
        <dbReference type="ARBA" id="ARBA00009997"/>
    </source>
</evidence>
<protein>
    <recommendedName>
        <fullName evidence="4">Probable 2-phosphosulfolactate phosphatase</fullName>
        <ecNumber evidence="3">3.1.3.71</ecNumber>
    </recommendedName>
</protein>
<evidence type="ECO:0000313" key="9">
    <source>
        <dbReference type="Proteomes" id="UP000231246"/>
    </source>
</evidence>
<keyword evidence="6" id="KW-0460">Magnesium</keyword>
<comment type="catalytic activity">
    <reaction evidence="7">
        <text>(2R)-O-phospho-3-sulfolactate + H2O = (2R)-3-sulfolactate + phosphate</text>
        <dbReference type="Rhea" id="RHEA:23416"/>
        <dbReference type="ChEBI" id="CHEBI:15377"/>
        <dbReference type="ChEBI" id="CHEBI:15597"/>
        <dbReference type="ChEBI" id="CHEBI:43474"/>
        <dbReference type="ChEBI" id="CHEBI:58738"/>
        <dbReference type="EC" id="3.1.3.71"/>
    </reaction>
</comment>
<evidence type="ECO:0000256" key="4">
    <source>
        <dbReference type="ARBA" id="ARBA00021948"/>
    </source>
</evidence>
<comment type="similarity">
    <text evidence="2">Belongs to the ComB family.</text>
</comment>